<evidence type="ECO:0000313" key="6">
    <source>
        <dbReference type="Proteomes" id="UP001499854"/>
    </source>
</evidence>
<dbReference type="Gene3D" id="3.40.1410.10">
    <property type="entry name" value="Chorismate lyase-like"/>
    <property type="match status" value="1"/>
</dbReference>
<evidence type="ECO:0000256" key="3">
    <source>
        <dbReference type="ARBA" id="ARBA00023163"/>
    </source>
</evidence>
<dbReference type="EMBL" id="BAAAQM010000002">
    <property type="protein sequence ID" value="GAA1954120.1"/>
    <property type="molecule type" value="Genomic_DNA"/>
</dbReference>
<dbReference type="SMART" id="SM00866">
    <property type="entry name" value="UTRA"/>
    <property type="match status" value="1"/>
</dbReference>
<name>A0ABN2QKU9_9ACTN</name>
<dbReference type="CDD" id="cd07377">
    <property type="entry name" value="WHTH_GntR"/>
    <property type="match status" value="1"/>
</dbReference>
<comment type="caution">
    <text evidence="5">The sequence shown here is derived from an EMBL/GenBank/DDBJ whole genome shotgun (WGS) entry which is preliminary data.</text>
</comment>
<dbReference type="InterPro" id="IPR028978">
    <property type="entry name" value="Chorismate_lyase_/UTRA_dom_sf"/>
</dbReference>
<dbReference type="PANTHER" id="PTHR44846">
    <property type="entry name" value="MANNOSYL-D-GLYCERATE TRANSPORT/METABOLISM SYSTEM REPRESSOR MNGR-RELATED"/>
    <property type="match status" value="1"/>
</dbReference>
<dbReference type="PROSITE" id="PS50949">
    <property type="entry name" value="HTH_GNTR"/>
    <property type="match status" value="1"/>
</dbReference>
<evidence type="ECO:0000313" key="5">
    <source>
        <dbReference type="EMBL" id="GAA1954120.1"/>
    </source>
</evidence>
<keyword evidence="1" id="KW-0805">Transcription regulation</keyword>
<gene>
    <name evidence="5" type="ORF">GCM10009838_06890</name>
</gene>
<evidence type="ECO:0000256" key="1">
    <source>
        <dbReference type="ARBA" id="ARBA00023015"/>
    </source>
</evidence>
<dbReference type="InterPro" id="IPR050679">
    <property type="entry name" value="Bact_HTH_transcr_reg"/>
</dbReference>
<sequence length="246" mass="26936">MGIRPRIEVDRSSPIPLYFQVAEQIAEAIRTGELAPGDQLDSEVQIAEALGLSRPTVRQAIGHLVDRGMIVRRRGVGTQILPMPVRREMELTSLHDDLARSGRAPGTDVLLLARVPAEPEAAGALGIPGGTPVTKVVRLRRSQGEPLALMRNWLPDPVPALSVELLETRGLYEVLRKAGTRICVARQRIGACTADQEQAALLEERRGAALLTMERTAFDDNGRAVEFGSHIYRASRYSLEVTVTEH</sequence>
<protein>
    <submittedName>
        <fullName evidence="5">GntR family transcriptional regulator</fullName>
    </submittedName>
</protein>
<keyword evidence="3" id="KW-0804">Transcription</keyword>
<evidence type="ECO:0000256" key="2">
    <source>
        <dbReference type="ARBA" id="ARBA00023125"/>
    </source>
</evidence>
<organism evidence="5 6">
    <name type="scientific">Catenulispora subtropica</name>
    <dbReference type="NCBI Taxonomy" id="450798"/>
    <lineage>
        <taxon>Bacteria</taxon>
        <taxon>Bacillati</taxon>
        <taxon>Actinomycetota</taxon>
        <taxon>Actinomycetes</taxon>
        <taxon>Catenulisporales</taxon>
        <taxon>Catenulisporaceae</taxon>
        <taxon>Catenulispora</taxon>
    </lineage>
</organism>
<dbReference type="InterPro" id="IPR036390">
    <property type="entry name" value="WH_DNA-bd_sf"/>
</dbReference>
<evidence type="ECO:0000259" key="4">
    <source>
        <dbReference type="PROSITE" id="PS50949"/>
    </source>
</evidence>
<dbReference type="InterPro" id="IPR011663">
    <property type="entry name" value="UTRA"/>
</dbReference>
<reference evidence="5 6" key="1">
    <citation type="journal article" date="2019" name="Int. J. Syst. Evol. Microbiol.">
        <title>The Global Catalogue of Microorganisms (GCM) 10K type strain sequencing project: providing services to taxonomists for standard genome sequencing and annotation.</title>
        <authorList>
            <consortium name="The Broad Institute Genomics Platform"/>
            <consortium name="The Broad Institute Genome Sequencing Center for Infectious Disease"/>
            <person name="Wu L."/>
            <person name="Ma J."/>
        </authorList>
    </citation>
    <scope>NUCLEOTIDE SEQUENCE [LARGE SCALE GENOMIC DNA]</scope>
    <source>
        <strain evidence="5 6">JCM 16013</strain>
    </source>
</reference>
<dbReference type="RefSeq" id="WP_344655410.1">
    <property type="nucleotide sequence ID" value="NZ_BAAAQM010000002.1"/>
</dbReference>
<proteinExistence type="predicted"/>
<dbReference type="SMART" id="SM00345">
    <property type="entry name" value="HTH_GNTR"/>
    <property type="match status" value="1"/>
</dbReference>
<feature type="domain" description="HTH gntR-type" evidence="4">
    <location>
        <begin position="15"/>
        <end position="83"/>
    </location>
</feature>
<dbReference type="Pfam" id="PF07702">
    <property type="entry name" value="UTRA"/>
    <property type="match status" value="1"/>
</dbReference>
<dbReference type="PANTHER" id="PTHR44846:SF17">
    <property type="entry name" value="GNTR-FAMILY TRANSCRIPTIONAL REGULATOR"/>
    <property type="match status" value="1"/>
</dbReference>
<dbReference type="InterPro" id="IPR000524">
    <property type="entry name" value="Tscrpt_reg_HTH_GntR"/>
</dbReference>
<dbReference type="Gene3D" id="1.10.10.10">
    <property type="entry name" value="Winged helix-like DNA-binding domain superfamily/Winged helix DNA-binding domain"/>
    <property type="match status" value="1"/>
</dbReference>
<dbReference type="SUPFAM" id="SSF46785">
    <property type="entry name" value="Winged helix' DNA-binding domain"/>
    <property type="match status" value="1"/>
</dbReference>
<dbReference type="PRINTS" id="PR00035">
    <property type="entry name" value="HTHGNTR"/>
</dbReference>
<dbReference type="Pfam" id="PF00392">
    <property type="entry name" value="GntR"/>
    <property type="match status" value="1"/>
</dbReference>
<accession>A0ABN2QKU9</accession>
<dbReference type="SUPFAM" id="SSF64288">
    <property type="entry name" value="Chorismate lyase-like"/>
    <property type="match status" value="1"/>
</dbReference>
<keyword evidence="6" id="KW-1185">Reference proteome</keyword>
<keyword evidence="2" id="KW-0238">DNA-binding</keyword>
<dbReference type="Proteomes" id="UP001499854">
    <property type="component" value="Unassembled WGS sequence"/>
</dbReference>
<dbReference type="InterPro" id="IPR036388">
    <property type="entry name" value="WH-like_DNA-bd_sf"/>
</dbReference>